<protein>
    <submittedName>
        <fullName evidence="1">Uncharacterized protein</fullName>
    </submittedName>
</protein>
<dbReference type="Proteomes" id="UP000000724">
    <property type="component" value="Contig Pc00c19"/>
</dbReference>
<dbReference type="AlphaFoldDB" id="B6HD44"/>
<dbReference type="VEuPathDB" id="FungiDB:PCH_Pc19g00560"/>
<accession>B6HD44</accession>
<dbReference type="EMBL" id="AM920434">
    <property type="protein sequence ID" value="CAP79472.1"/>
    <property type="molecule type" value="Genomic_DNA"/>
</dbReference>
<reference evidence="1 2" key="1">
    <citation type="journal article" date="2008" name="Nat. Biotechnol.">
        <title>Genome sequencing and analysis of the filamentous fungus Penicillium chrysogenum.</title>
        <authorList>
            <person name="van den Berg M.A."/>
            <person name="Albang R."/>
            <person name="Albermann K."/>
            <person name="Badger J.H."/>
            <person name="Daran J.-M."/>
            <person name="Driessen A.J.M."/>
            <person name="Garcia-Estrada C."/>
            <person name="Fedorova N.D."/>
            <person name="Harris D.M."/>
            <person name="Heijne W.H.M."/>
            <person name="Joardar V.S."/>
            <person name="Kiel J.A.K.W."/>
            <person name="Kovalchuk A."/>
            <person name="Martin J.F."/>
            <person name="Nierman W.C."/>
            <person name="Nijland J.G."/>
            <person name="Pronk J.T."/>
            <person name="Roubos J.A."/>
            <person name="van der Klei I.J."/>
            <person name="van Peij N.N.M.E."/>
            <person name="Veenhuis M."/>
            <person name="von Doehren H."/>
            <person name="Wagner C."/>
            <person name="Wortman J.R."/>
            <person name="Bovenberg R.A.L."/>
        </authorList>
    </citation>
    <scope>NUCLEOTIDE SEQUENCE [LARGE SCALE GENOMIC DNA]</scope>
    <source>
        <strain evidence="2">ATCC 28089 / DSM 1075 / NRRL 1951 / Wisconsin 54-1255</strain>
    </source>
</reference>
<name>B6HD44_PENRW</name>
<dbReference type="OrthoDB" id="4231041at2759"/>
<evidence type="ECO:0000313" key="1">
    <source>
        <dbReference type="EMBL" id="CAP79472.1"/>
    </source>
</evidence>
<proteinExistence type="predicted"/>
<sequence length="201" mass="23799">METASQHIQLLEQAINHKFEGSAHWHGKCYHQDRIRPHPSWLRRDIVYACAGEKGNNRLNEVWYNTWIFRINLKIDGDLDERTTRTLLGLHMKVERIQFTERSPNETTKRMRDLRDEIPWKGGRKCYTSGKNDCSSLEIPSRIRASFTSSAPKIFVDSRNTHRHKFNLLDPSEVDLTTRSKYESKQVEEWRAYSVNEPEPW</sequence>
<dbReference type="HOGENOM" id="CLU_1360822_0_0_1"/>
<organism evidence="1 2">
    <name type="scientific">Penicillium rubens (strain ATCC 28089 / DSM 1075 / NRRL 1951 / Wisconsin 54-1255)</name>
    <name type="common">Penicillium chrysogenum</name>
    <dbReference type="NCBI Taxonomy" id="500485"/>
    <lineage>
        <taxon>Eukaryota</taxon>
        <taxon>Fungi</taxon>
        <taxon>Dikarya</taxon>
        <taxon>Ascomycota</taxon>
        <taxon>Pezizomycotina</taxon>
        <taxon>Eurotiomycetes</taxon>
        <taxon>Eurotiomycetidae</taxon>
        <taxon>Eurotiales</taxon>
        <taxon>Aspergillaceae</taxon>
        <taxon>Penicillium</taxon>
        <taxon>Penicillium chrysogenum species complex</taxon>
    </lineage>
</organism>
<evidence type="ECO:0000313" key="2">
    <source>
        <dbReference type="Proteomes" id="UP000000724"/>
    </source>
</evidence>
<keyword evidence="2" id="KW-1185">Reference proteome</keyword>
<gene>
    <name evidence="1" type="ORF">Pc19g00560</name>
    <name evidence="1" type="ORF">PCH_Pc19g00560</name>
</gene>